<dbReference type="RefSeq" id="WP_003692203.1">
    <property type="nucleotide sequence ID" value="NZ_CABKOX010000002.1"/>
</dbReference>
<dbReference type="InterPro" id="IPR031705">
    <property type="entry name" value="Glyco_hydro_36_C"/>
</dbReference>
<dbReference type="AlphaFoldDB" id="A0AAQ2XK13"/>
<dbReference type="Gene3D" id="2.60.40.1180">
    <property type="entry name" value="Golgi alpha-mannosidase II"/>
    <property type="match status" value="1"/>
</dbReference>
<dbReference type="Pfam" id="PF16874">
    <property type="entry name" value="Glyco_hydro_36C"/>
    <property type="match status" value="1"/>
</dbReference>
<reference evidence="2" key="1">
    <citation type="submission" date="2023-02" db="EMBL/GenBank/DDBJ databases">
        <title>Complete genome sequence of Lactobacillus ruminis CACC888 isolated from Pig feces.</title>
        <authorList>
            <person name="Park S."/>
            <person name="Park M.A."/>
            <person name="Kim D.-H."/>
            <person name="Kim Y."/>
        </authorList>
    </citation>
    <scope>NUCLEOTIDE SEQUENCE</scope>
    <source>
        <strain evidence="2">CACC888</strain>
    </source>
</reference>
<name>A0AAQ2XK13_9LACO</name>
<evidence type="ECO:0000313" key="3">
    <source>
        <dbReference type="Proteomes" id="UP001222683"/>
    </source>
</evidence>
<proteinExistence type="predicted"/>
<evidence type="ECO:0000259" key="1">
    <source>
        <dbReference type="Pfam" id="PF16874"/>
    </source>
</evidence>
<sequence length="60" mass="6846">MTFSRICAAGTKLTGLDPELEYEKLETGEAFSGNELMELGFYDLVVHQDYTSKMYRFKGI</sequence>
<gene>
    <name evidence="2" type="ORF">PSR59_02425</name>
</gene>
<organism evidence="2 3">
    <name type="scientific">Ligilactobacillus ruminis</name>
    <dbReference type="NCBI Taxonomy" id="1623"/>
    <lineage>
        <taxon>Bacteria</taxon>
        <taxon>Bacillati</taxon>
        <taxon>Bacillota</taxon>
        <taxon>Bacilli</taxon>
        <taxon>Lactobacillales</taxon>
        <taxon>Lactobacillaceae</taxon>
        <taxon>Ligilactobacillus</taxon>
    </lineage>
</organism>
<dbReference type="EMBL" id="CP117692">
    <property type="protein sequence ID" value="WDC82509.1"/>
    <property type="molecule type" value="Genomic_DNA"/>
</dbReference>
<dbReference type="InterPro" id="IPR013780">
    <property type="entry name" value="Glyco_hydro_b"/>
</dbReference>
<protein>
    <submittedName>
        <fullName evidence="2">GH36 C-terminal domain-containing protein</fullName>
    </submittedName>
</protein>
<evidence type="ECO:0000313" key="2">
    <source>
        <dbReference type="EMBL" id="WDC82509.1"/>
    </source>
</evidence>
<accession>A0AAQ2XK13</accession>
<feature type="domain" description="Glycosyl hydrolase family 36 C-terminal" evidence="1">
    <location>
        <begin position="11"/>
        <end position="57"/>
    </location>
</feature>
<dbReference type="Proteomes" id="UP001222683">
    <property type="component" value="Chromosome"/>
</dbReference>